<dbReference type="STRING" id="305900.GV64_20945"/>
<keyword evidence="3 9" id="KW-0645">Protease</keyword>
<evidence type="ECO:0000256" key="7">
    <source>
        <dbReference type="ARBA" id="ARBA00022989"/>
    </source>
</evidence>
<comment type="catalytic activity">
    <reaction evidence="9 10">
        <text>Release of signal peptides from bacterial membrane prolipoproteins. Hydrolyzes -Xaa-Yaa-Zaa-|-(S,diacylglyceryl)Cys-, in which Xaa is hydrophobic (preferably Leu), and Yaa (Ala or Ser) and Zaa (Gly or Ala) have small, neutral side chains.</text>
        <dbReference type="EC" id="3.4.23.36"/>
    </reaction>
</comment>
<dbReference type="GO" id="GO:0005886">
    <property type="term" value="C:plasma membrane"/>
    <property type="evidence" value="ECO:0007669"/>
    <property type="project" value="UniProtKB-SubCell"/>
</dbReference>
<keyword evidence="8 9" id="KW-0472">Membrane</keyword>
<keyword evidence="2 9" id="KW-1003">Cell membrane</keyword>
<dbReference type="PANTHER" id="PTHR33695">
    <property type="entry name" value="LIPOPROTEIN SIGNAL PEPTIDASE"/>
    <property type="match status" value="1"/>
</dbReference>
<dbReference type="Pfam" id="PF01252">
    <property type="entry name" value="Peptidase_A8"/>
    <property type="match status" value="1"/>
</dbReference>
<comment type="subcellular location">
    <subcellularLocation>
        <location evidence="9">Cell membrane</location>
        <topology evidence="9">Multi-pass membrane protein</topology>
    </subcellularLocation>
</comment>
<evidence type="ECO:0000313" key="13">
    <source>
        <dbReference type="Proteomes" id="UP000027997"/>
    </source>
</evidence>
<evidence type="ECO:0000313" key="12">
    <source>
        <dbReference type="EMBL" id="KEI72858.1"/>
    </source>
</evidence>
<name>A0A081KFD2_9GAMM</name>
<dbReference type="GO" id="GO:0006508">
    <property type="term" value="P:proteolysis"/>
    <property type="evidence" value="ECO:0007669"/>
    <property type="project" value="UniProtKB-KW"/>
</dbReference>
<evidence type="ECO:0000256" key="3">
    <source>
        <dbReference type="ARBA" id="ARBA00022670"/>
    </source>
</evidence>
<feature type="active site" evidence="9">
    <location>
        <position position="122"/>
    </location>
</feature>
<comment type="function">
    <text evidence="9 10">This protein specifically catalyzes the removal of signal peptides from prolipoproteins.</text>
</comment>
<accession>A0A081KFD2</accession>
<evidence type="ECO:0000256" key="5">
    <source>
        <dbReference type="ARBA" id="ARBA00022750"/>
    </source>
</evidence>
<evidence type="ECO:0000256" key="1">
    <source>
        <dbReference type="ARBA" id="ARBA00006139"/>
    </source>
</evidence>
<dbReference type="PANTHER" id="PTHR33695:SF1">
    <property type="entry name" value="LIPOPROTEIN SIGNAL PEPTIDASE"/>
    <property type="match status" value="1"/>
</dbReference>
<evidence type="ECO:0000256" key="2">
    <source>
        <dbReference type="ARBA" id="ARBA00022475"/>
    </source>
</evidence>
<evidence type="ECO:0000256" key="6">
    <source>
        <dbReference type="ARBA" id="ARBA00022801"/>
    </source>
</evidence>
<keyword evidence="7 9" id="KW-1133">Transmembrane helix</keyword>
<dbReference type="InterPro" id="IPR001872">
    <property type="entry name" value="Peptidase_A8"/>
</dbReference>
<proteinExistence type="inferred from homology"/>
<evidence type="ECO:0000256" key="9">
    <source>
        <dbReference type="HAMAP-Rule" id="MF_00161"/>
    </source>
</evidence>
<organism evidence="12 13">
    <name type="scientific">Endozoicomonas elysicola</name>
    <dbReference type="NCBI Taxonomy" id="305900"/>
    <lineage>
        <taxon>Bacteria</taxon>
        <taxon>Pseudomonadati</taxon>
        <taxon>Pseudomonadota</taxon>
        <taxon>Gammaproteobacteria</taxon>
        <taxon>Oceanospirillales</taxon>
        <taxon>Endozoicomonadaceae</taxon>
        <taxon>Endozoicomonas</taxon>
    </lineage>
</organism>
<dbReference type="PROSITE" id="PS00855">
    <property type="entry name" value="SPASE_II"/>
    <property type="match status" value="1"/>
</dbReference>
<evidence type="ECO:0000256" key="10">
    <source>
        <dbReference type="RuleBase" id="RU000594"/>
    </source>
</evidence>
<comment type="caution">
    <text evidence="12">The sequence shown here is derived from an EMBL/GenBank/DDBJ whole genome shotgun (WGS) entry which is preliminary data.</text>
</comment>
<dbReference type="PRINTS" id="PR00781">
    <property type="entry name" value="LIPOSIGPTASE"/>
</dbReference>
<dbReference type="eggNOG" id="COG0597">
    <property type="taxonomic scope" value="Bacteria"/>
</dbReference>
<keyword evidence="13" id="KW-1185">Reference proteome</keyword>
<comment type="pathway">
    <text evidence="9">Protein modification; lipoprotein biosynthesis (signal peptide cleavage).</text>
</comment>
<dbReference type="UniPathway" id="UPA00665"/>
<feature type="transmembrane region" description="Helical" evidence="9">
    <location>
        <begin position="41"/>
        <end position="60"/>
    </location>
</feature>
<sequence>MQSKKSGKLHWLWLSAFIFGIDQLVKWWVIQDFSLYQQVQVLPFFSLTLAYNTGAAFSFLGDASGWQRWFLSGVAIIVSIMLVGWLKQLRSGENWQACSLSLILGGALGNLIDRLLNGHVTDFLLFYYKNWYFPAFNLADTAITVGAAMLILDMFRSNPSYEGSSNDK</sequence>
<evidence type="ECO:0000256" key="4">
    <source>
        <dbReference type="ARBA" id="ARBA00022692"/>
    </source>
</evidence>
<dbReference type="NCBIfam" id="TIGR00077">
    <property type="entry name" value="lspA"/>
    <property type="match status" value="1"/>
</dbReference>
<feature type="transmembrane region" description="Helical" evidence="9">
    <location>
        <begin position="66"/>
        <end position="86"/>
    </location>
</feature>
<keyword evidence="4 9" id="KW-0812">Transmembrane</keyword>
<reference evidence="12 13" key="1">
    <citation type="submission" date="2014-06" db="EMBL/GenBank/DDBJ databases">
        <title>Whole Genome Sequences of Three Symbiotic Endozoicomonas Bacteria.</title>
        <authorList>
            <person name="Neave M.J."/>
            <person name="Apprill A."/>
            <person name="Voolstra C.R."/>
        </authorList>
    </citation>
    <scope>NUCLEOTIDE SEQUENCE [LARGE SCALE GENOMIC DNA]</scope>
    <source>
        <strain evidence="12 13">DSM 22380</strain>
    </source>
</reference>
<feature type="transmembrane region" description="Helical" evidence="9">
    <location>
        <begin position="132"/>
        <end position="152"/>
    </location>
</feature>
<comment type="similarity">
    <text evidence="1 9 11">Belongs to the peptidase A8 family.</text>
</comment>
<evidence type="ECO:0000256" key="11">
    <source>
        <dbReference type="RuleBase" id="RU004181"/>
    </source>
</evidence>
<keyword evidence="6 9" id="KW-0378">Hydrolase</keyword>
<gene>
    <name evidence="9" type="primary">lspA</name>
    <name evidence="12" type="ORF">GV64_20945</name>
</gene>
<dbReference type="HAMAP" id="MF_00161">
    <property type="entry name" value="LspA"/>
    <property type="match status" value="1"/>
</dbReference>
<dbReference type="GO" id="GO:0004190">
    <property type="term" value="F:aspartic-type endopeptidase activity"/>
    <property type="evidence" value="ECO:0007669"/>
    <property type="project" value="UniProtKB-UniRule"/>
</dbReference>
<protein>
    <recommendedName>
        <fullName evidence="9">Lipoprotein signal peptidase</fullName>
        <ecNumber evidence="9">3.4.23.36</ecNumber>
    </recommendedName>
    <alternativeName>
        <fullName evidence="9">Prolipoprotein signal peptidase</fullName>
    </alternativeName>
    <alternativeName>
        <fullName evidence="9">Signal peptidase II</fullName>
        <shortName evidence="9">SPase II</shortName>
    </alternativeName>
</protein>
<dbReference type="AlphaFoldDB" id="A0A081KFD2"/>
<dbReference type="EMBL" id="JOJP01000001">
    <property type="protein sequence ID" value="KEI72858.1"/>
    <property type="molecule type" value="Genomic_DNA"/>
</dbReference>
<keyword evidence="5 9" id="KW-0064">Aspartyl protease</keyword>
<feature type="active site" evidence="9">
    <location>
        <position position="140"/>
    </location>
</feature>
<evidence type="ECO:0000256" key="8">
    <source>
        <dbReference type="ARBA" id="ARBA00023136"/>
    </source>
</evidence>
<dbReference type="EC" id="3.4.23.36" evidence="9"/>
<feature type="transmembrane region" description="Helical" evidence="9">
    <location>
        <begin position="12"/>
        <end position="29"/>
    </location>
</feature>
<dbReference type="Proteomes" id="UP000027997">
    <property type="component" value="Unassembled WGS sequence"/>
</dbReference>